<sequence length="59" mass="7094">MKGKRRKEKGERWKGERCSHPELVEGSLNLNSKQKTQETRSKEKGQRKKKKGERIRRRC</sequence>
<comment type="caution">
    <text evidence="2">The sequence shown here is derived from an EMBL/GenBank/DDBJ whole genome shotgun (WGS) entry which is preliminary data.</text>
</comment>
<evidence type="ECO:0000313" key="3">
    <source>
        <dbReference type="Proteomes" id="UP000248079"/>
    </source>
</evidence>
<dbReference type="EMBL" id="QFLI01000001">
    <property type="protein sequence ID" value="PXY02977.1"/>
    <property type="molecule type" value="Genomic_DNA"/>
</dbReference>
<organism evidence="2 3">
    <name type="scientific">Marinifilum breve</name>
    <dbReference type="NCBI Taxonomy" id="2184082"/>
    <lineage>
        <taxon>Bacteria</taxon>
        <taxon>Pseudomonadati</taxon>
        <taxon>Bacteroidota</taxon>
        <taxon>Bacteroidia</taxon>
        <taxon>Marinilabiliales</taxon>
        <taxon>Marinifilaceae</taxon>
    </lineage>
</organism>
<protein>
    <submittedName>
        <fullName evidence="2">Uncharacterized protein</fullName>
    </submittedName>
</protein>
<dbReference type="AlphaFoldDB" id="A0A2V4A508"/>
<reference evidence="2 3" key="1">
    <citation type="submission" date="2018-05" db="EMBL/GenBank/DDBJ databases">
        <title>Marinifilum breve JC075T sp. nov., a marine bacterium isolated from Yongle Blue Hole in the South China Sea.</title>
        <authorList>
            <person name="Fu T."/>
        </authorList>
    </citation>
    <scope>NUCLEOTIDE SEQUENCE [LARGE SCALE GENOMIC DNA]</scope>
    <source>
        <strain evidence="2 3">JC075</strain>
    </source>
</reference>
<feature type="compositionally biased region" description="Basic and acidic residues" evidence="1">
    <location>
        <begin position="8"/>
        <end position="23"/>
    </location>
</feature>
<accession>A0A2V4A508</accession>
<gene>
    <name evidence="2" type="ORF">DF185_02470</name>
</gene>
<evidence type="ECO:0000313" key="2">
    <source>
        <dbReference type="EMBL" id="PXY02977.1"/>
    </source>
</evidence>
<name>A0A2V4A508_9BACT</name>
<proteinExistence type="predicted"/>
<feature type="compositionally biased region" description="Basic and acidic residues" evidence="1">
    <location>
        <begin position="35"/>
        <end position="44"/>
    </location>
</feature>
<evidence type="ECO:0000256" key="1">
    <source>
        <dbReference type="SAM" id="MobiDB-lite"/>
    </source>
</evidence>
<dbReference type="Proteomes" id="UP000248079">
    <property type="component" value="Unassembled WGS sequence"/>
</dbReference>
<keyword evidence="3" id="KW-1185">Reference proteome</keyword>
<feature type="region of interest" description="Disordered" evidence="1">
    <location>
        <begin position="1"/>
        <end position="59"/>
    </location>
</feature>
<feature type="compositionally biased region" description="Basic residues" evidence="1">
    <location>
        <begin position="45"/>
        <end position="59"/>
    </location>
</feature>